<evidence type="ECO:0000313" key="1">
    <source>
        <dbReference type="EMBL" id="EKF24057.1"/>
    </source>
</evidence>
<organism evidence="1 2">
    <name type="scientific">Mycolicibacterium hassiacum (strain DSM 44199 / CIP 105218 / JCM 12690 / 3849)</name>
    <name type="common">Mycobacterium hassiacum</name>
    <dbReference type="NCBI Taxonomy" id="1122247"/>
    <lineage>
        <taxon>Bacteria</taxon>
        <taxon>Bacillati</taxon>
        <taxon>Actinomycetota</taxon>
        <taxon>Actinomycetes</taxon>
        <taxon>Mycobacteriales</taxon>
        <taxon>Mycobacteriaceae</taxon>
        <taxon>Mycolicibacterium</taxon>
    </lineage>
</organism>
<dbReference type="RefSeq" id="WP_005626739.1">
    <property type="nucleotide sequence ID" value="NZ_AMRA01000046.1"/>
</dbReference>
<dbReference type="PATRIC" id="fig|1122247.3.peg.1748"/>
<dbReference type="STRING" id="1122247.GCA_000379865_04829"/>
<name>K5BFM9_MYCHD</name>
<evidence type="ECO:0000313" key="2">
    <source>
        <dbReference type="Proteomes" id="UP000006265"/>
    </source>
</evidence>
<proteinExistence type="predicted"/>
<protein>
    <submittedName>
        <fullName evidence="1">Uncharacterized protein</fullName>
    </submittedName>
</protein>
<sequence length="44" mass="4622">MQSFGGAHRMGHPAADVPALLLVAALLWGRRWRPASAAQPAGTQ</sequence>
<comment type="caution">
    <text evidence="1">The sequence shown here is derived from an EMBL/GenBank/DDBJ whole genome shotgun (WGS) entry which is preliminary data.</text>
</comment>
<reference evidence="1 2" key="1">
    <citation type="journal article" date="2012" name="J. Bacteriol.">
        <title>Genome sequence of Mycobacterium hassiacum DSM 44199, a rare source of heat-stable mycobacterial proteins.</title>
        <authorList>
            <person name="Tiago I."/>
            <person name="Maranha A."/>
            <person name="Mendes V."/>
            <person name="Alarico S."/>
            <person name="Moynihan P.J."/>
            <person name="Clarke A.J."/>
            <person name="Macedo-Ribeiro S."/>
            <person name="Pereira P.J."/>
            <person name="Empadinhas N."/>
        </authorList>
    </citation>
    <scope>NUCLEOTIDE SEQUENCE [LARGE SCALE GENOMIC DNA]</scope>
    <source>
        <strain evidence="2">DSM 44199 / CIP 105218 / JCM 12690 / 3849</strain>
    </source>
</reference>
<keyword evidence="2" id="KW-1185">Reference proteome</keyword>
<dbReference type="AlphaFoldDB" id="K5BFM9"/>
<dbReference type="EMBL" id="AMRA01000046">
    <property type="protein sequence ID" value="EKF24057.1"/>
    <property type="molecule type" value="Genomic_DNA"/>
</dbReference>
<dbReference type="Proteomes" id="UP000006265">
    <property type="component" value="Unassembled WGS sequence"/>
</dbReference>
<accession>K5BFM9</accession>
<gene>
    <name evidence="1" type="ORF">C731_1817</name>
</gene>